<evidence type="ECO:0000256" key="5">
    <source>
        <dbReference type="ARBA" id="ARBA00023077"/>
    </source>
</evidence>
<dbReference type="GO" id="GO:0015344">
    <property type="term" value="F:siderophore uptake transmembrane transporter activity"/>
    <property type="evidence" value="ECO:0007669"/>
    <property type="project" value="TreeGrafter"/>
</dbReference>
<dbReference type="Gene3D" id="2.40.170.20">
    <property type="entry name" value="TonB-dependent receptor, beta-barrel domain"/>
    <property type="match status" value="1"/>
</dbReference>
<name>A0A2S9YLZ4_9BACT</name>
<dbReference type="Proteomes" id="UP000238823">
    <property type="component" value="Unassembled WGS sequence"/>
</dbReference>
<evidence type="ECO:0000256" key="3">
    <source>
        <dbReference type="ARBA" id="ARBA00022452"/>
    </source>
</evidence>
<evidence type="ECO:0000259" key="12">
    <source>
        <dbReference type="Pfam" id="PF00593"/>
    </source>
</evidence>
<evidence type="ECO:0000256" key="11">
    <source>
        <dbReference type="SAM" id="SignalP"/>
    </source>
</evidence>
<dbReference type="GO" id="GO:0044718">
    <property type="term" value="P:siderophore transmembrane transport"/>
    <property type="evidence" value="ECO:0007669"/>
    <property type="project" value="TreeGrafter"/>
</dbReference>
<keyword evidence="6 8" id="KW-0472">Membrane</keyword>
<dbReference type="InterPro" id="IPR039426">
    <property type="entry name" value="TonB-dep_rcpt-like"/>
</dbReference>
<dbReference type="PANTHER" id="PTHR30069">
    <property type="entry name" value="TONB-DEPENDENT OUTER MEMBRANE RECEPTOR"/>
    <property type="match status" value="1"/>
</dbReference>
<dbReference type="GO" id="GO:0009279">
    <property type="term" value="C:cell outer membrane"/>
    <property type="evidence" value="ECO:0007669"/>
    <property type="project" value="UniProtKB-SubCell"/>
</dbReference>
<dbReference type="PROSITE" id="PS52016">
    <property type="entry name" value="TONB_DEPENDENT_REC_3"/>
    <property type="match status" value="1"/>
</dbReference>
<evidence type="ECO:0000256" key="6">
    <source>
        <dbReference type="ARBA" id="ARBA00023136"/>
    </source>
</evidence>
<dbReference type="Pfam" id="PF07715">
    <property type="entry name" value="Plug"/>
    <property type="match status" value="1"/>
</dbReference>
<evidence type="ECO:0000256" key="10">
    <source>
        <dbReference type="SAM" id="MobiDB-lite"/>
    </source>
</evidence>
<dbReference type="AlphaFoldDB" id="A0A2S9YLZ4"/>
<gene>
    <name evidence="14" type="primary">btuB_2</name>
    <name evidence="14" type="ORF">ENSA7_41590</name>
</gene>
<keyword evidence="4 8" id="KW-0812">Transmembrane</keyword>
<reference evidence="14 15" key="1">
    <citation type="submission" date="2018-03" db="EMBL/GenBank/DDBJ databases">
        <title>Draft Genome Sequences of the Obligatory Marine Myxobacteria Enhygromyxa salina SWB007.</title>
        <authorList>
            <person name="Poehlein A."/>
            <person name="Moghaddam J.A."/>
            <person name="Harms H."/>
            <person name="Alanjari M."/>
            <person name="Koenig G.M."/>
            <person name="Daniel R."/>
            <person name="Schaeberle T.F."/>
        </authorList>
    </citation>
    <scope>NUCLEOTIDE SEQUENCE [LARGE SCALE GENOMIC DNA]</scope>
    <source>
        <strain evidence="14 15">SWB007</strain>
    </source>
</reference>
<evidence type="ECO:0000313" key="15">
    <source>
        <dbReference type="Proteomes" id="UP000238823"/>
    </source>
</evidence>
<dbReference type="EMBL" id="PVNL01000083">
    <property type="protein sequence ID" value="PRQ06125.1"/>
    <property type="molecule type" value="Genomic_DNA"/>
</dbReference>
<keyword evidence="7 8" id="KW-0998">Cell outer membrane</keyword>
<dbReference type="InterPro" id="IPR000531">
    <property type="entry name" value="Beta-barrel_TonB"/>
</dbReference>
<comment type="similarity">
    <text evidence="8 9">Belongs to the TonB-dependent receptor family.</text>
</comment>
<sequence length="705" mass="77088">MDKRTVTLGLILLGASRAALAHPLEDSEPEPESASEAEASEAGEAGEIREIIVEVPTDTASATTITPEQIDAAPIRTAEDTLRLAPGLVMVQHGAEGKGQQYFLRGFDAVHGLDFEIEVDGVPINEWSNIHAQGYLDLGMLIPEMISDVEVLPGPFGLDQGPFALAGTARFHLGVPVDARGLRAKLELGSTLRARTLLSYSPAQGDGSRFIAADVMTDQGFGESRDSRRAVVMARQPLWRGHHHELTALVIAHAAEFGLPGTTSLRDHEADRIGFWGAHDNGHGSARRAHAALDWLTVRARWHLQVRAWSGYRRLELLENFTGFLERPIEGDRRVQRHASVPFGLRVDHHAQVTPRLELRTGVGVRGDVFEQSEVRVDLDRRPFETTRELTAAQADVWALGGLRWRLADTLELGAGVRVDAFVIDARDLAPTDVDEFDPSASTSTTRGGGLRWAASPRAHLRWAALRKLDLFAAYGRGFRPPEARAFTSYDPERVGVPTDVVDEGPRVSASDSGELGLRWRPDPRVQIRVVGFATYVGRESIYDHVSRTSLQLSATRRLGGELGVESRPLSWLGLAGSVTWVDGRFVASRNPIPLAPTLVGSARAWLVHRIGARAGLTLVGWAPRPLPYGARGSGLARLDATAGWHLERVFVDLAIENVLGLRLREGEYYFASNFDHQRPASSLPTLHYVPGPAINARLSLTAKF</sequence>
<evidence type="ECO:0000256" key="8">
    <source>
        <dbReference type="PROSITE-ProRule" id="PRU01360"/>
    </source>
</evidence>
<keyword evidence="2 8" id="KW-0813">Transport</keyword>
<keyword evidence="5 9" id="KW-0798">TonB box</keyword>
<feature type="region of interest" description="Disordered" evidence="10">
    <location>
        <begin position="21"/>
        <end position="47"/>
    </location>
</feature>
<dbReference type="PANTHER" id="PTHR30069:SF49">
    <property type="entry name" value="OUTER MEMBRANE PROTEIN C"/>
    <property type="match status" value="1"/>
</dbReference>
<feature type="compositionally biased region" description="Acidic residues" evidence="10">
    <location>
        <begin position="26"/>
        <end position="41"/>
    </location>
</feature>
<evidence type="ECO:0000256" key="9">
    <source>
        <dbReference type="RuleBase" id="RU003357"/>
    </source>
</evidence>
<comment type="subcellular location">
    <subcellularLocation>
        <location evidence="1 8">Cell outer membrane</location>
        <topology evidence="1 8">Multi-pass membrane protein</topology>
    </subcellularLocation>
</comment>
<dbReference type="Pfam" id="PF00593">
    <property type="entry name" value="TonB_dep_Rec_b-barrel"/>
    <property type="match status" value="1"/>
</dbReference>
<dbReference type="InterPro" id="IPR036942">
    <property type="entry name" value="Beta-barrel_TonB_sf"/>
</dbReference>
<evidence type="ECO:0000256" key="2">
    <source>
        <dbReference type="ARBA" id="ARBA00022448"/>
    </source>
</evidence>
<dbReference type="RefSeq" id="WP_181233957.1">
    <property type="nucleotide sequence ID" value="NZ_PVNL01000083.1"/>
</dbReference>
<feature type="signal peptide" evidence="11">
    <location>
        <begin position="1"/>
        <end position="21"/>
    </location>
</feature>
<keyword evidence="3 8" id="KW-1134">Transmembrane beta strand</keyword>
<organism evidence="14 15">
    <name type="scientific">Enhygromyxa salina</name>
    <dbReference type="NCBI Taxonomy" id="215803"/>
    <lineage>
        <taxon>Bacteria</taxon>
        <taxon>Pseudomonadati</taxon>
        <taxon>Myxococcota</taxon>
        <taxon>Polyangia</taxon>
        <taxon>Nannocystales</taxon>
        <taxon>Nannocystaceae</taxon>
        <taxon>Enhygromyxa</taxon>
    </lineage>
</organism>
<feature type="domain" description="TonB-dependent receptor plug" evidence="13">
    <location>
        <begin position="59"/>
        <end position="168"/>
    </location>
</feature>
<dbReference type="Gene3D" id="2.170.130.10">
    <property type="entry name" value="TonB-dependent receptor, plug domain"/>
    <property type="match status" value="1"/>
</dbReference>
<dbReference type="InterPro" id="IPR037066">
    <property type="entry name" value="Plug_dom_sf"/>
</dbReference>
<protein>
    <submittedName>
        <fullName evidence="14">Vitamin B12 transporter BtuB</fullName>
    </submittedName>
</protein>
<evidence type="ECO:0000256" key="1">
    <source>
        <dbReference type="ARBA" id="ARBA00004571"/>
    </source>
</evidence>
<comment type="caution">
    <text evidence="14">The sequence shown here is derived from an EMBL/GenBank/DDBJ whole genome shotgun (WGS) entry which is preliminary data.</text>
</comment>
<dbReference type="SUPFAM" id="SSF56935">
    <property type="entry name" value="Porins"/>
    <property type="match status" value="1"/>
</dbReference>
<evidence type="ECO:0000256" key="7">
    <source>
        <dbReference type="ARBA" id="ARBA00023237"/>
    </source>
</evidence>
<feature type="chain" id="PRO_5015696426" evidence="11">
    <location>
        <begin position="22"/>
        <end position="705"/>
    </location>
</feature>
<feature type="domain" description="TonB-dependent receptor-like beta-barrel" evidence="12">
    <location>
        <begin position="275"/>
        <end position="656"/>
    </location>
</feature>
<accession>A0A2S9YLZ4</accession>
<keyword evidence="11" id="KW-0732">Signal</keyword>
<evidence type="ECO:0000259" key="13">
    <source>
        <dbReference type="Pfam" id="PF07715"/>
    </source>
</evidence>
<evidence type="ECO:0000256" key="4">
    <source>
        <dbReference type="ARBA" id="ARBA00022692"/>
    </source>
</evidence>
<proteinExistence type="inferred from homology"/>
<dbReference type="InterPro" id="IPR012910">
    <property type="entry name" value="Plug_dom"/>
</dbReference>
<evidence type="ECO:0000313" key="14">
    <source>
        <dbReference type="EMBL" id="PRQ06125.1"/>
    </source>
</evidence>